<dbReference type="InterPro" id="IPR011989">
    <property type="entry name" value="ARM-like"/>
</dbReference>
<sequence length="799" mass="88017">MERALLDRLQRRLSPGAADARGRIQALYAARSLIANPDSTESTRRSVVDALVASLRHHQDDPAFVHHALKLLGDAAVLCRPFAHTVVAAVRPFLDGGHSLTADAIAALASVAEADNGGGGEGFSLVASALDGVRILSLASSPIVAVRSQVLDLLVRSVERGRFWDSFGHHTTIQVFLGLAMDLYPLVRKRAVDGIIALLREAAGGVDRLIVECCYDRAVMLLKDEEKLVRLTAVKLISECGELFAASQGETEHSEQMDVVFVQLCLMARDMHMEVRFEAFVALGKVRLEEEDIFFVLFSVGNQHKNFSAKLAKEFAKEIDLSCGELILDSHEVAVKLVLFISSSFSNGQRTTDIPMALYSYAVPFSGRITHALRGAVDQDSLLAYLCSYSKEILKICTSSMPIHVAISDITRKGNVLDFSKILTRSKQTQEKCVFLNEETMQSIKLNLETVGKTWPLMKSHCTQVVQNMLRACKEELETIAWNADDGAASSFLDFAALYIQVIQLVTEILDKSLPNKSCIIGMTSLDIILERLDTNLRRLRLLEIGVSPQPILARLTSTISRLEFLCEGPSNLSDFAKEMIFGSCELGVNATFLHIFSTGIMSRIQYRLGDSLSMTIFSTSSFNKLGVPPGAPPKQQPDYRRLDTLLSIDNQQAVQLQQQPLEESSASAARKFLIRPHDQQGYDSTPSYGTVDKLSQEGSASAYCAQSASTNTPISAFTDAEVTMYSGCQADYMQMVIGKSGPVDCHRMANQMFGTERFCIISRSVIVCQLNAGDFLDSHDIYKPRTGDNGHFLKWRLQ</sequence>
<reference evidence="1 2" key="1">
    <citation type="journal article" date="2019" name="Nat. Plants">
        <title>Genome sequencing of Musa balbisiana reveals subgenome evolution and function divergence in polyploid bananas.</title>
        <authorList>
            <person name="Yao X."/>
        </authorList>
    </citation>
    <scope>NUCLEOTIDE SEQUENCE [LARGE SCALE GENOMIC DNA]</scope>
    <source>
        <strain evidence="2">cv. DH-PKW</strain>
        <tissue evidence="1">Leaves</tissue>
    </source>
</reference>
<dbReference type="PANTHER" id="PTHR20938:SF0">
    <property type="entry name" value="INTEGRATOR COMPLEX SUBUNIT 4"/>
    <property type="match status" value="1"/>
</dbReference>
<dbReference type="GO" id="GO:0010496">
    <property type="term" value="P:intercellular transport"/>
    <property type="evidence" value="ECO:0007669"/>
    <property type="project" value="TreeGrafter"/>
</dbReference>
<dbReference type="Gene3D" id="1.25.10.10">
    <property type="entry name" value="Leucine-rich Repeat Variant"/>
    <property type="match status" value="1"/>
</dbReference>
<gene>
    <name evidence="1" type="ORF">C4D60_Mb06t16030</name>
</gene>
<dbReference type="EMBL" id="PYDT01000009">
    <property type="protein sequence ID" value="THU50054.1"/>
    <property type="molecule type" value="Genomic_DNA"/>
</dbReference>
<accession>A0A4S8IPM9</accession>
<name>A0A4S8IPM9_MUSBA</name>
<dbReference type="SUPFAM" id="SSF48371">
    <property type="entry name" value="ARM repeat"/>
    <property type="match status" value="1"/>
</dbReference>
<evidence type="ECO:0000313" key="1">
    <source>
        <dbReference type="EMBL" id="THU50054.1"/>
    </source>
</evidence>
<evidence type="ECO:0000313" key="2">
    <source>
        <dbReference type="Proteomes" id="UP000317650"/>
    </source>
</evidence>
<proteinExistence type="predicted"/>
<protein>
    <submittedName>
        <fullName evidence="1">Uncharacterized protein</fullName>
    </submittedName>
</protein>
<dbReference type="InterPro" id="IPR016024">
    <property type="entry name" value="ARM-type_fold"/>
</dbReference>
<dbReference type="GO" id="GO:0005768">
    <property type="term" value="C:endosome"/>
    <property type="evidence" value="ECO:0007669"/>
    <property type="project" value="TreeGrafter"/>
</dbReference>
<comment type="caution">
    <text evidence="1">The sequence shown here is derived from an EMBL/GenBank/DDBJ whole genome shotgun (WGS) entry which is preliminary data.</text>
</comment>
<dbReference type="PANTHER" id="PTHR20938">
    <property type="entry name" value="INTEGRATOR COMPLEX SUBUNIT 4"/>
    <property type="match status" value="1"/>
</dbReference>
<organism evidence="1 2">
    <name type="scientific">Musa balbisiana</name>
    <name type="common">Banana</name>
    <dbReference type="NCBI Taxonomy" id="52838"/>
    <lineage>
        <taxon>Eukaryota</taxon>
        <taxon>Viridiplantae</taxon>
        <taxon>Streptophyta</taxon>
        <taxon>Embryophyta</taxon>
        <taxon>Tracheophyta</taxon>
        <taxon>Spermatophyta</taxon>
        <taxon>Magnoliopsida</taxon>
        <taxon>Liliopsida</taxon>
        <taxon>Zingiberales</taxon>
        <taxon>Musaceae</taxon>
        <taxon>Musa</taxon>
    </lineage>
</organism>
<keyword evidence="2" id="KW-1185">Reference proteome</keyword>
<dbReference type="Proteomes" id="UP000317650">
    <property type="component" value="Chromosome 6"/>
</dbReference>
<dbReference type="AlphaFoldDB" id="A0A4S8IPM9"/>
<dbReference type="STRING" id="52838.A0A4S8IPM9"/>